<keyword evidence="2" id="KW-1185">Reference proteome</keyword>
<dbReference type="Proteomes" id="UP000070675">
    <property type="component" value="Unassembled WGS sequence"/>
</dbReference>
<dbReference type="EMBL" id="LSCR01000016">
    <property type="protein sequence ID" value="KXB34346.1"/>
    <property type="molecule type" value="Genomic_DNA"/>
</dbReference>
<evidence type="ECO:0000313" key="2">
    <source>
        <dbReference type="Proteomes" id="UP000070675"/>
    </source>
</evidence>
<name>A0A133XTU6_9ACTN</name>
<reference evidence="2" key="1">
    <citation type="submission" date="2016-01" db="EMBL/GenBank/DDBJ databases">
        <authorList>
            <person name="Mitreva M."/>
            <person name="Pepin K.H."/>
            <person name="Mihindukulasuriya K.A."/>
            <person name="Fulton R."/>
            <person name="Fronick C."/>
            <person name="O'Laughlin M."/>
            <person name="Miner T."/>
            <person name="Herter B."/>
            <person name="Rosa B.A."/>
            <person name="Cordes M."/>
            <person name="Tomlinson C."/>
            <person name="Wollam A."/>
            <person name="Palsikar V.B."/>
            <person name="Mardis E.R."/>
            <person name="Wilson R.K."/>
        </authorList>
    </citation>
    <scope>NUCLEOTIDE SEQUENCE [LARGE SCALE GENOMIC DNA]</scope>
    <source>
        <strain evidence="2">DNF00019</strain>
    </source>
</reference>
<sequence>MLLYKDLLSLRLCKAFVAQAFVERGSSLGKVLVVPMIGSVCNIHKKL</sequence>
<organism evidence="1 2">
    <name type="scientific">Atopobium deltae</name>
    <dbReference type="NCBI Taxonomy" id="1393034"/>
    <lineage>
        <taxon>Bacteria</taxon>
        <taxon>Bacillati</taxon>
        <taxon>Actinomycetota</taxon>
        <taxon>Coriobacteriia</taxon>
        <taxon>Coriobacteriales</taxon>
        <taxon>Atopobiaceae</taxon>
        <taxon>Atopobium</taxon>
    </lineage>
</organism>
<evidence type="ECO:0000313" key="1">
    <source>
        <dbReference type="EMBL" id="KXB34346.1"/>
    </source>
</evidence>
<dbReference type="STRING" id="1393034.HMPREF3192_00893"/>
<dbReference type="AlphaFoldDB" id="A0A133XTU6"/>
<proteinExistence type="predicted"/>
<protein>
    <submittedName>
        <fullName evidence="1">Uncharacterized protein</fullName>
    </submittedName>
</protein>
<comment type="caution">
    <text evidence="1">The sequence shown here is derived from an EMBL/GenBank/DDBJ whole genome shotgun (WGS) entry which is preliminary data.</text>
</comment>
<accession>A0A133XTU6</accession>
<gene>
    <name evidence="1" type="ORF">HMPREF3192_00893</name>
</gene>